<accession>A0AAV7BK55</accession>
<protein>
    <recommendedName>
        <fullName evidence="4">Secreted protein</fullName>
    </recommendedName>
</protein>
<gene>
    <name evidence="2" type="ORF">GDO81_012214</name>
</gene>
<comment type="caution">
    <text evidence="2">The sequence shown here is derived from an EMBL/GenBank/DDBJ whole genome shotgun (WGS) entry which is preliminary data.</text>
</comment>
<feature type="signal peptide" evidence="1">
    <location>
        <begin position="1"/>
        <end position="20"/>
    </location>
</feature>
<feature type="chain" id="PRO_5043731253" description="Secreted protein" evidence="1">
    <location>
        <begin position="21"/>
        <end position="111"/>
    </location>
</feature>
<evidence type="ECO:0008006" key="4">
    <source>
        <dbReference type="Google" id="ProtNLM"/>
    </source>
</evidence>
<keyword evidence="1" id="KW-0732">Signal</keyword>
<dbReference type="EMBL" id="WNYA01000005">
    <property type="protein sequence ID" value="KAG8572901.1"/>
    <property type="molecule type" value="Genomic_DNA"/>
</dbReference>
<evidence type="ECO:0000313" key="2">
    <source>
        <dbReference type="EMBL" id="KAG8572901.1"/>
    </source>
</evidence>
<organism evidence="2 3">
    <name type="scientific">Engystomops pustulosus</name>
    <name type="common">Tungara frog</name>
    <name type="synonym">Physalaemus pustulosus</name>
    <dbReference type="NCBI Taxonomy" id="76066"/>
    <lineage>
        <taxon>Eukaryota</taxon>
        <taxon>Metazoa</taxon>
        <taxon>Chordata</taxon>
        <taxon>Craniata</taxon>
        <taxon>Vertebrata</taxon>
        <taxon>Euteleostomi</taxon>
        <taxon>Amphibia</taxon>
        <taxon>Batrachia</taxon>
        <taxon>Anura</taxon>
        <taxon>Neobatrachia</taxon>
        <taxon>Hyloidea</taxon>
        <taxon>Leptodactylidae</taxon>
        <taxon>Leiuperinae</taxon>
        <taxon>Engystomops</taxon>
    </lineage>
</organism>
<keyword evidence="3" id="KW-1185">Reference proteome</keyword>
<evidence type="ECO:0000256" key="1">
    <source>
        <dbReference type="SAM" id="SignalP"/>
    </source>
</evidence>
<dbReference type="Proteomes" id="UP000824782">
    <property type="component" value="Unassembled WGS sequence"/>
</dbReference>
<reference evidence="2" key="1">
    <citation type="thesis" date="2020" institute="ProQuest LLC" country="789 East Eisenhower Parkway, Ann Arbor, MI, USA">
        <title>Comparative Genomics and Chromosome Evolution.</title>
        <authorList>
            <person name="Mudd A.B."/>
        </authorList>
    </citation>
    <scope>NUCLEOTIDE SEQUENCE</scope>
    <source>
        <strain evidence="2">237g6f4</strain>
        <tissue evidence="2">Blood</tissue>
    </source>
</reference>
<name>A0AAV7BK55_ENGPU</name>
<evidence type="ECO:0000313" key="3">
    <source>
        <dbReference type="Proteomes" id="UP000824782"/>
    </source>
</evidence>
<dbReference type="AlphaFoldDB" id="A0AAV7BK55"/>
<proteinExistence type="predicted"/>
<sequence length="111" mass="12093">MGTHPHSLWLLLPDSSSLTALSPVSVRPWWPQSALHAETLHRVVPSSSGHRRKHLLEYKPRGDRGSSHGGCGSETHCTAGEGVFCRHWREYTGSVLSLTRCAASLAPTVVT</sequence>